<dbReference type="EMBL" id="NHYE01004969">
    <property type="protein sequence ID" value="PPQ80095.1"/>
    <property type="molecule type" value="Genomic_DNA"/>
</dbReference>
<evidence type="ECO:0000259" key="5">
    <source>
        <dbReference type="Pfam" id="PF18132"/>
    </source>
</evidence>
<dbReference type="GO" id="GO:0004497">
    <property type="term" value="F:monooxygenase activity"/>
    <property type="evidence" value="ECO:0007669"/>
    <property type="project" value="UniProtKB-KW"/>
</dbReference>
<comment type="cofactor">
    <cofactor evidence="1">
        <name>Cu(2+)</name>
        <dbReference type="ChEBI" id="CHEBI:29036"/>
    </cofactor>
</comment>
<dbReference type="InterPro" id="IPR041640">
    <property type="entry name" value="Tyrosinase_C"/>
</dbReference>
<keyword evidence="3" id="KW-0503">Monooxygenase</keyword>
<organism evidence="6 7">
    <name type="scientific">Gymnopilus dilepis</name>
    <dbReference type="NCBI Taxonomy" id="231916"/>
    <lineage>
        <taxon>Eukaryota</taxon>
        <taxon>Fungi</taxon>
        <taxon>Dikarya</taxon>
        <taxon>Basidiomycota</taxon>
        <taxon>Agaricomycotina</taxon>
        <taxon>Agaricomycetes</taxon>
        <taxon>Agaricomycetidae</taxon>
        <taxon>Agaricales</taxon>
        <taxon>Agaricineae</taxon>
        <taxon>Hymenogastraceae</taxon>
        <taxon>Gymnopilus</taxon>
    </lineage>
</organism>
<dbReference type="Proteomes" id="UP000284706">
    <property type="component" value="Unassembled WGS sequence"/>
</dbReference>
<evidence type="ECO:0000256" key="1">
    <source>
        <dbReference type="ARBA" id="ARBA00001973"/>
    </source>
</evidence>
<feature type="compositionally biased region" description="Polar residues" evidence="4">
    <location>
        <begin position="1"/>
        <end position="17"/>
    </location>
</feature>
<dbReference type="Pfam" id="PF18132">
    <property type="entry name" value="Tyrosinase_C"/>
    <property type="match status" value="1"/>
</dbReference>
<evidence type="ECO:0000256" key="2">
    <source>
        <dbReference type="ARBA" id="ARBA00023002"/>
    </source>
</evidence>
<gene>
    <name evidence="6" type="ORF">CVT26_012161</name>
</gene>
<evidence type="ECO:0000313" key="7">
    <source>
        <dbReference type="Proteomes" id="UP000284706"/>
    </source>
</evidence>
<evidence type="ECO:0000256" key="3">
    <source>
        <dbReference type="ARBA" id="ARBA00023033"/>
    </source>
</evidence>
<proteinExistence type="predicted"/>
<feature type="domain" description="Tyrosinase C-terminal" evidence="5">
    <location>
        <begin position="24"/>
        <end position="159"/>
    </location>
</feature>
<comment type="caution">
    <text evidence="6">The sequence shown here is derived from an EMBL/GenBank/DDBJ whole genome shotgun (WGS) entry which is preliminary data.</text>
</comment>
<keyword evidence="7" id="KW-1185">Reference proteome</keyword>
<sequence>MADDPTTNCNPHATSTPPRDPLWEWTARIHISKDELRDVYGGSGATFCIFLGAPPEDPKEWLLAPNLAGSHHVLGNSGGGGARGGGAHGYGARHSAGHGGGAARGGSINEGFVHLNAAISRHSGLHSFDPEVVVPYLKRELEWRAQKTDTTPIEPDSLEVVVFATPLTFPPGGMFPVPGERRQYNTITYGRKGGSQDAEDKL</sequence>
<evidence type="ECO:0000313" key="6">
    <source>
        <dbReference type="EMBL" id="PPQ80095.1"/>
    </source>
</evidence>
<name>A0A409WNK7_9AGAR</name>
<dbReference type="OrthoDB" id="6132182at2759"/>
<dbReference type="InParanoid" id="A0A409WNK7"/>
<accession>A0A409WNK7</accession>
<feature type="region of interest" description="Disordered" evidence="4">
    <location>
        <begin position="1"/>
        <end position="20"/>
    </location>
</feature>
<dbReference type="AlphaFoldDB" id="A0A409WNK7"/>
<keyword evidence="2" id="KW-0560">Oxidoreductase</keyword>
<reference evidence="6 7" key="1">
    <citation type="journal article" date="2018" name="Evol. Lett.">
        <title>Horizontal gene cluster transfer increased hallucinogenic mushroom diversity.</title>
        <authorList>
            <person name="Reynolds H.T."/>
            <person name="Vijayakumar V."/>
            <person name="Gluck-Thaler E."/>
            <person name="Korotkin H.B."/>
            <person name="Matheny P.B."/>
            <person name="Slot J.C."/>
        </authorList>
    </citation>
    <scope>NUCLEOTIDE SEQUENCE [LARGE SCALE GENOMIC DNA]</scope>
    <source>
        <strain evidence="6 7">SRW20</strain>
    </source>
</reference>
<protein>
    <recommendedName>
        <fullName evidence="5">Tyrosinase C-terminal domain-containing protein</fullName>
    </recommendedName>
</protein>
<evidence type="ECO:0000256" key="4">
    <source>
        <dbReference type="SAM" id="MobiDB-lite"/>
    </source>
</evidence>